<proteinExistence type="predicted"/>
<evidence type="ECO:0000313" key="2">
    <source>
        <dbReference type="Proteomes" id="UP000249354"/>
    </source>
</evidence>
<dbReference type="Pfam" id="PF13489">
    <property type="entry name" value="Methyltransf_23"/>
    <property type="match status" value="1"/>
</dbReference>
<evidence type="ECO:0008006" key="3">
    <source>
        <dbReference type="Google" id="ProtNLM"/>
    </source>
</evidence>
<protein>
    <recommendedName>
        <fullName evidence="3">Methyltransferase type 11 domain-containing protein</fullName>
    </recommendedName>
</protein>
<dbReference type="Gene3D" id="3.40.50.150">
    <property type="entry name" value="Vaccinia Virus protein VP39"/>
    <property type="match status" value="1"/>
</dbReference>
<sequence length="255" mass="28557">MEQLQYDGSIEIFDVPSETKADAIPLPSLQPSFACAMQRSLAHIKDRYDVPMILDIGCGRKSDIARFFKGSGIRATVHGADLDPYSLENKDVEQVFLCDAADMPFKDGSYNLVFSQFLLEHVQDSMTTVKSIARVTAKEGLVTLLIPNPTSPAAIVTKLTPFSFHLFFKRRIQGFDGVSEDTFPTVFNFKSVSNLKRQMQEAGFKDVEAVFIPEVYLRFRLRPVLGRLAILYTQVITALKLDFLKSSVVMVGTKE</sequence>
<gene>
    <name evidence="1" type="ORF">DCF25_06865</name>
</gene>
<dbReference type="SUPFAM" id="SSF53335">
    <property type="entry name" value="S-adenosyl-L-methionine-dependent methyltransferases"/>
    <property type="match status" value="1"/>
</dbReference>
<dbReference type="Proteomes" id="UP000249354">
    <property type="component" value="Unassembled WGS sequence"/>
</dbReference>
<reference evidence="2" key="1">
    <citation type="submission" date="2018-04" db="EMBL/GenBank/DDBJ databases">
        <authorList>
            <person name="Cornet L."/>
        </authorList>
    </citation>
    <scope>NUCLEOTIDE SEQUENCE [LARGE SCALE GENOMIC DNA]</scope>
</reference>
<dbReference type="CDD" id="cd02440">
    <property type="entry name" value="AdoMet_MTases"/>
    <property type="match status" value="1"/>
</dbReference>
<dbReference type="EMBL" id="QBMC01000031">
    <property type="protein sequence ID" value="PZO20344.1"/>
    <property type="molecule type" value="Genomic_DNA"/>
</dbReference>
<dbReference type="AlphaFoldDB" id="A0A2W4UJL7"/>
<accession>A0A2W4UJL7</accession>
<evidence type="ECO:0000313" key="1">
    <source>
        <dbReference type="EMBL" id="PZO20344.1"/>
    </source>
</evidence>
<dbReference type="PANTHER" id="PTHR43591">
    <property type="entry name" value="METHYLTRANSFERASE"/>
    <property type="match status" value="1"/>
</dbReference>
<comment type="caution">
    <text evidence="1">The sequence shown here is derived from an EMBL/GenBank/DDBJ whole genome shotgun (WGS) entry which is preliminary data.</text>
</comment>
<name>A0A2W4UJL7_9CYAN</name>
<organism evidence="1 2">
    <name type="scientific">Leptolyngbya foveolarum</name>
    <dbReference type="NCBI Taxonomy" id="47253"/>
    <lineage>
        <taxon>Bacteria</taxon>
        <taxon>Bacillati</taxon>
        <taxon>Cyanobacteriota</taxon>
        <taxon>Cyanophyceae</taxon>
        <taxon>Leptolyngbyales</taxon>
        <taxon>Leptolyngbyaceae</taxon>
        <taxon>Leptolyngbya group</taxon>
        <taxon>Leptolyngbya</taxon>
    </lineage>
</organism>
<dbReference type="PANTHER" id="PTHR43591:SF110">
    <property type="entry name" value="RHODANESE DOMAIN-CONTAINING PROTEIN"/>
    <property type="match status" value="1"/>
</dbReference>
<reference evidence="1 2" key="2">
    <citation type="submission" date="2018-06" db="EMBL/GenBank/DDBJ databases">
        <title>Metagenomic assembly of (sub)arctic Cyanobacteria and their associated microbiome from non-axenic cultures.</title>
        <authorList>
            <person name="Baurain D."/>
        </authorList>
    </citation>
    <scope>NUCLEOTIDE SEQUENCE [LARGE SCALE GENOMIC DNA]</scope>
    <source>
        <strain evidence="1">ULC129bin1</strain>
    </source>
</reference>
<dbReference type="InterPro" id="IPR029063">
    <property type="entry name" value="SAM-dependent_MTases_sf"/>
</dbReference>